<evidence type="ECO:0000313" key="6">
    <source>
        <dbReference type="EMBL" id="MTS51900.1"/>
    </source>
</evidence>
<dbReference type="EMBL" id="LMUA01000017">
    <property type="protein sequence ID" value="KUE75719.1"/>
    <property type="molecule type" value="Genomic_DNA"/>
</dbReference>
<sequence length="68" mass="8085">MISYEPFYRTLYRKNITEYQLIFKHGVSANTLHRMKHGETITLKTLDTLCFILDCPVSDVIEYRRDGE</sequence>
<dbReference type="Pfam" id="PF13443">
    <property type="entry name" value="HTH_26"/>
    <property type="match status" value="1"/>
</dbReference>
<evidence type="ECO:0000313" key="2">
    <source>
        <dbReference type="EMBL" id="KJF40808.1"/>
    </source>
</evidence>
<dbReference type="Proteomes" id="UP000053433">
    <property type="component" value="Unassembled WGS sequence"/>
</dbReference>
<dbReference type="Proteomes" id="UP000032483">
    <property type="component" value="Unassembled WGS sequence"/>
</dbReference>
<dbReference type="GO" id="GO:0003677">
    <property type="term" value="F:DNA binding"/>
    <property type="evidence" value="ECO:0007669"/>
    <property type="project" value="InterPro"/>
</dbReference>
<dbReference type="EMBL" id="WMZU01000010">
    <property type="protein sequence ID" value="MTS27247.1"/>
    <property type="molecule type" value="Genomic_DNA"/>
</dbReference>
<evidence type="ECO:0000313" key="3">
    <source>
        <dbReference type="EMBL" id="KUE75719.1"/>
    </source>
</evidence>
<evidence type="ECO:0000313" key="9">
    <source>
        <dbReference type="Proteomes" id="UP000431913"/>
    </source>
</evidence>
<evidence type="ECO:0000313" key="8">
    <source>
        <dbReference type="Proteomes" id="UP000053433"/>
    </source>
</evidence>
<evidence type="ECO:0000259" key="1">
    <source>
        <dbReference type="Pfam" id="PF13443"/>
    </source>
</evidence>
<feature type="domain" description="HTH cro/C1-type" evidence="1">
    <location>
        <begin position="13"/>
        <end position="64"/>
    </location>
</feature>
<gene>
    <name evidence="3" type="ORF">ASJ35_12550</name>
    <name evidence="4" type="ORF">FYJ76_01450</name>
    <name evidence="6" type="ORF">GMD52_10145</name>
    <name evidence="5" type="ORF">GMD59_08085</name>
    <name evidence="2" type="ORF">TQ39_04650</name>
</gene>
<accession>A0A0D8J4T1</accession>
<dbReference type="InterPro" id="IPR010982">
    <property type="entry name" value="Lambda_DNA-bd_dom_sf"/>
</dbReference>
<dbReference type="RefSeq" id="WP_009325176.1">
    <property type="nucleotide sequence ID" value="NZ_CAOJUJ010000023.1"/>
</dbReference>
<comment type="caution">
    <text evidence="2">The sequence shown here is derived from an EMBL/GenBank/DDBJ whole genome shotgun (WGS) entry which is preliminary data.</text>
</comment>
<evidence type="ECO:0000313" key="5">
    <source>
        <dbReference type="EMBL" id="MTS27247.1"/>
    </source>
</evidence>
<name>A0A0D8J4T1_9FIRM</name>
<proteinExistence type="predicted"/>
<dbReference type="GeneID" id="42855916"/>
<evidence type="ECO:0000313" key="10">
    <source>
        <dbReference type="Proteomes" id="UP000449193"/>
    </source>
</evidence>
<accession>A0A0W7TPH7</accession>
<dbReference type="Proteomes" id="UP000431913">
    <property type="component" value="Unassembled WGS sequence"/>
</dbReference>
<dbReference type="Proteomes" id="UP000472755">
    <property type="component" value="Unassembled WGS sequence"/>
</dbReference>
<dbReference type="AlphaFoldDB" id="A0A0D8J4T1"/>
<keyword evidence="7" id="KW-1185">Reference proteome</keyword>
<reference evidence="4 9" key="4">
    <citation type="submission" date="2019-08" db="EMBL/GenBank/DDBJ databases">
        <title>In-depth cultivation of the pig gut microbiome towards novel bacterial diversity and tailored functional studies.</title>
        <authorList>
            <person name="Wylensek D."/>
            <person name="Hitch T.C.A."/>
            <person name="Clavel T."/>
        </authorList>
    </citation>
    <scope>NUCLEOTIDE SEQUENCE [LARGE SCALE GENOMIC DNA]</scope>
    <source>
        <strain evidence="4 9">WCA3-601-WT-6J</strain>
    </source>
</reference>
<evidence type="ECO:0000313" key="11">
    <source>
        <dbReference type="Proteomes" id="UP000472755"/>
    </source>
</evidence>
<protein>
    <submittedName>
        <fullName evidence="4">Helix-turn-helix domain-containing protein</fullName>
    </submittedName>
    <submittedName>
        <fullName evidence="2">Transcriptional regulator</fullName>
    </submittedName>
</protein>
<evidence type="ECO:0000313" key="4">
    <source>
        <dbReference type="EMBL" id="MST90613.1"/>
    </source>
</evidence>
<dbReference type="SUPFAM" id="SSF47413">
    <property type="entry name" value="lambda repressor-like DNA-binding domains"/>
    <property type="match status" value="1"/>
</dbReference>
<reference evidence="2" key="1">
    <citation type="submission" date="2015-02" db="EMBL/GenBank/DDBJ databases">
        <title>A novel member of the family Ruminococcaceae isolated from human feces.</title>
        <authorList>
            <person name="Shkoporov A.N."/>
            <person name="Chaplin A.V."/>
            <person name="Motuzova O.V."/>
            <person name="Kafarskaia L.I."/>
            <person name="Khokhlova E.V."/>
            <person name="Efimov B.A."/>
        </authorList>
    </citation>
    <scope>NUCLEOTIDE SEQUENCE [LARGE SCALE GENOMIC DNA]</scope>
    <source>
        <strain evidence="2">585-1</strain>
    </source>
</reference>
<dbReference type="Gene3D" id="1.10.260.40">
    <property type="entry name" value="lambda repressor-like DNA-binding domains"/>
    <property type="match status" value="1"/>
</dbReference>
<reference evidence="3 8" key="2">
    <citation type="submission" date="2015-10" db="EMBL/GenBank/DDBJ databases">
        <title>A novel member of the family Ruminococcaceae isolated from human faeces.</title>
        <authorList>
            <person name="Shkoporov A.N."/>
            <person name="Chaplin A.V."/>
            <person name="Motuzova O.V."/>
            <person name="Kafarskaia L.I."/>
            <person name="Efimov B.A."/>
        </authorList>
    </citation>
    <scope>NUCLEOTIDE SEQUENCE [LARGE SCALE GENOMIC DNA]</scope>
    <source>
        <strain evidence="3 8">668</strain>
    </source>
</reference>
<dbReference type="EMBL" id="WMZR01000012">
    <property type="protein sequence ID" value="MTS51900.1"/>
    <property type="molecule type" value="Genomic_DNA"/>
</dbReference>
<reference evidence="10 11" key="3">
    <citation type="journal article" date="2019" name="Nat. Med.">
        <title>A library of human gut bacterial isolates paired with longitudinal multiomics data enables mechanistic microbiome research.</title>
        <authorList>
            <person name="Poyet M."/>
            <person name="Groussin M."/>
            <person name="Gibbons S.M."/>
            <person name="Avila-Pacheco J."/>
            <person name="Jiang X."/>
            <person name="Kearney S.M."/>
            <person name="Perrotta A.R."/>
            <person name="Berdy B."/>
            <person name="Zhao S."/>
            <person name="Lieberman T.D."/>
            <person name="Swanson P.K."/>
            <person name="Smith M."/>
            <person name="Roesemann S."/>
            <person name="Alexander J.E."/>
            <person name="Rich S.A."/>
            <person name="Livny J."/>
            <person name="Vlamakis H."/>
            <person name="Clish C."/>
            <person name="Bullock K."/>
            <person name="Deik A."/>
            <person name="Scott J."/>
            <person name="Pierce K.A."/>
            <person name="Xavier R.J."/>
            <person name="Alm E.J."/>
        </authorList>
    </citation>
    <scope>NUCLEOTIDE SEQUENCE [LARGE SCALE GENOMIC DNA]</scope>
    <source>
        <strain evidence="5 11">BIOML-A4</strain>
        <strain evidence="6 10">BIOML-A7</strain>
    </source>
</reference>
<evidence type="ECO:0000313" key="7">
    <source>
        <dbReference type="Proteomes" id="UP000032483"/>
    </source>
</evidence>
<dbReference type="EMBL" id="VUNJ01000001">
    <property type="protein sequence ID" value="MST90613.1"/>
    <property type="molecule type" value="Genomic_DNA"/>
</dbReference>
<dbReference type="InterPro" id="IPR001387">
    <property type="entry name" value="Cro/C1-type_HTH"/>
</dbReference>
<dbReference type="EMBL" id="JXXK01000004">
    <property type="protein sequence ID" value="KJF40808.1"/>
    <property type="molecule type" value="Genomic_DNA"/>
</dbReference>
<organism evidence="2 7">
    <name type="scientific">Ruthenibacterium lactatiformans</name>
    <dbReference type="NCBI Taxonomy" id="1550024"/>
    <lineage>
        <taxon>Bacteria</taxon>
        <taxon>Bacillati</taxon>
        <taxon>Bacillota</taxon>
        <taxon>Clostridia</taxon>
        <taxon>Eubacteriales</taxon>
        <taxon>Oscillospiraceae</taxon>
        <taxon>Ruthenibacterium</taxon>
    </lineage>
</organism>
<dbReference type="Proteomes" id="UP000449193">
    <property type="component" value="Unassembled WGS sequence"/>
</dbReference>